<feature type="domain" description="GST C-terminal" evidence="2">
    <location>
        <begin position="125"/>
        <end position="244"/>
    </location>
</feature>
<comment type="caution">
    <text evidence="3">The sequence shown here is derived from an EMBL/GenBank/DDBJ whole genome shotgun (WGS) entry which is preliminary data.</text>
</comment>
<dbReference type="PANTHER" id="PTHR44051:SF8">
    <property type="entry name" value="GLUTATHIONE S-TRANSFERASE GSTA"/>
    <property type="match status" value="1"/>
</dbReference>
<dbReference type="InterPro" id="IPR004045">
    <property type="entry name" value="Glutathione_S-Trfase_N"/>
</dbReference>
<gene>
    <name evidence="3" type="ORF">H6P80_13340</name>
</gene>
<dbReference type="Pfam" id="PF13417">
    <property type="entry name" value="GST_N_3"/>
    <property type="match status" value="1"/>
</dbReference>
<evidence type="ECO:0000259" key="1">
    <source>
        <dbReference type="PROSITE" id="PS50404"/>
    </source>
</evidence>
<reference evidence="3 4" key="1">
    <citation type="submission" date="2020-08" db="EMBL/GenBank/DDBJ databases">
        <title>Draft genome sequence of Parasphingopyxis sp. GrpM-11.</title>
        <authorList>
            <person name="Oh J."/>
            <person name="Roh D.-H."/>
        </authorList>
    </citation>
    <scope>NUCLEOTIDE SEQUENCE [LARGE SCALE GENOMIC DNA]</scope>
    <source>
        <strain evidence="3 4">GrpM-11</strain>
    </source>
</reference>
<dbReference type="Proteomes" id="UP000564378">
    <property type="component" value="Unassembled WGS sequence"/>
</dbReference>
<dbReference type="CDD" id="cd00570">
    <property type="entry name" value="GST_N_family"/>
    <property type="match status" value="1"/>
</dbReference>
<evidence type="ECO:0000313" key="4">
    <source>
        <dbReference type="Proteomes" id="UP000564378"/>
    </source>
</evidence>
<dbReference type="InterPro" id="IPR036282">
    <property type="entry name" value="Glutathione-S-Trfase_C_sf"/>
</dbReference>
<dbReference type="InterPro" id="IPR004046">
    <property type="entry name" value="GST_C"/>
</dbReference>
<protein>
    <submittedName>
        <fullName evidence="3">Glutathione S-transferase family protein</fullName>
    </submittedName>
</protein>
<dbReference type="InterPro" id="IPR010987">
    <property type="entry name" value="Glutathione-S-Trfase_C-like"/>
</dbReference>
<dbReference type="Pfam" id="PF00043">
    <property type="entry name" value="GST_C"/>
    <property type="match status" value="1"/>
</dbReference>
<dbReference type="EMBL" id="JACJVJ010000002">
    <property type="protein sequence ID" value="MBC2778602.1"/>
    <property type="molecule type" value="Genomic_DNA"/>
</dbReference>
<dbReference type="SUPFAM" id="SSF47616">
    <property type="entry name" value="GST C-terminal domain-like"/>
    <property type="match status" value="1"/>
</dbReference>
<dbReference type="PROSITE" id="PS50405">
    <property type="entry name" value="GST_CTER"/>
    <property type="match status" value="1"/>
</dbReference>
<dbReference type="Gene3D" id="3.40.30.10">
    <property type="entry name" value="Glutaredoxin"/>
    <property type="match status" value="1"/>
</dbReference>
<name>A0A842I053_9SPHN</name>
<organism evidence="3 4">
    <name type="scientific">Parasphingopyxis marina</name>
    <dbReference type="NCBI Taxonomy" id="2761622"/>
    <lineage>
        <taxon>Bacteria</taxon>
        <taxon>Pseudomonadati</taxon>
        <taxon>Pseudomonadota</taxon>
        <taxon>Alphaproteobacteria</taxon>
        <taxon>Sphingomonadales</taxon>
        <taxon>Sphingomonadaceae</taxon>
        <taxon>Parasphingopyxis</taxon>
    </lineage>
</organism>
<keyword evidence="3" id="KW-0808">Transferase</keyword>
<accession>A0A842I053</accession>
<dbReference type="PROSITE" id="PS50404">
    <property type="entry name" value="GST_NTER"/>
    <property type="match status" value="1"/>
</dbReference>
<dbReference type="SUPFAM" id="SSF52833">
    <property type="entry name" value="Thioredoxin-like"/>
    <property type="match status" value="1"/>
</dbReference>
<dbReference type="PANTHER" id="PTHR44051">
    <property type="entry name" value="GLUTATHIONE S-TRANSFERASE-RELATED"/>
    <property type="match status" value="1"/>
</dbReference>
<dbReference type="AlphaFoldDB" id="A0A842I053"/>
<feature type="domain" description="GST N-terminal" evidence="1">
    <location>
        <begin position="1"/>
        <end position="84"/>
    </location>
</feature>
<keyword evidence="4" id="KW-1185">Reference proteome</keyword>
<evidence type="ECO:0000313" key="3">
    <source>
        <dbReference type="EMBL" id="MBC2778602.1"/>
    </source>
</evidence>
<dbReference type="GO" id="GO:0016740">
    <property type="term" value="F:transferase activity"/>
    <property type="evidence" value="ECO:0007669"/>
    <property type="project" value="UniProtKB-KW"/>
</dbReference>
<evidence type="ECO:0000259" key="2">
    <source>
        <dbReference type="PROSITE" id="PS50405"/>
    </source>
</evidence>
<dbReference type="Gene3D" id="1.20.1050.10">
    <property type="match status" value="2"/>
</dbReference>
<proteinExistence type="predicted"/>
<dbReference type="InterPro" id="IPR036249">
    <property type="entry name" value="Thioredoxin-like_sf"/>
</dbReference>
<sequence length="257" mass="27847">MTLYHGEPNGPSLTVLAALYETGLDADLVPIDLSLGERHRKAPLGVESAMSIEGEGPVLEVNGEAMADSVFLAQYLDERAGGAGLQPSDPLAHWEMMMWCRYIIERVAPAAAYLGNRAHGTARLKNLDGPAFDMLTDAISSVDLKQRWIDIRNGDFDEAKVADSATKISEAVDKLEERLADGRDWLMGDFSIADLESYAWLAGMVSILPSAFDRAENATAWMVRVKARPSVAAALACAQSDDPTTAWAPGPEINRWG</sequence>